<proteinExistence type="predicted"/>
<dbReference type="EMBL" id="WIXP02000004">
    <property type="protein sequence ID" value="KAF6211896.1"/>
    <property type="molecule type" value="Genomic_DNA"/>
</dbReference>
<gene>
    <name evidence="1" type="ORF">GE061_012413</name>
</gene>
<keyword evidence="2" id="KW-1185">Reference proteome</keyword>
<reference evidence="1" key="1">
    <citation type="journal article" date="2021" name="Mol. Ecol. Resour.">
        <title>Apolygus lucorum genome provides insights into omnivorousness and mesophyll feeding.</title>
        <authorList>
            <person name="Liu Y."/>
            <person name="Liu H."/>
            <person name="Wang H."/>
            <person name="Huang T."/>
            <person name="Liu B."/>
            <person name="Yang B."/>
            <person name="Yin L."/>
            <person name="Li B."/>
            <person name="Zhang Y."/>
            <person name="Zhang S."/>
            <person name="Jiang F."/>
            <person name="Zhang X."/>
            <person name="Ren Y."/>
            <person name="Wang B."/>
            <person name="Wang S."/>
            <person name="Lu Y."/>
            <person name="Wu K."/>
            <person name="Fan W."/>
            <person name="Wang G."/>
        </authorList>
    </citation>
    <scope>NUCLEOTIDE SEQUENCE</scope>
    <source>
        <strain evidence="1">12Hb</strain>
    </source>
</reference>
<organism evidence="1 2">
    <name type="scientific">Apolygus lucorum</name>
    <name type="common">Small green plant bug</name>
    <name type="synonym">Lygocoris lucorum</name>
    <dbReference type="NCBI Taxonomy" id="248454"/>
    <lineage>
        <taxon>Eukaryota</taxon>
        <taxon>Metazoa</taxon>
        <taxon>Ecdysozoa</taxon>
        <taxon>Arthropoda</taxon>
        <taxon>Hexapoda</taxon>
        <taxon>Insecta</taxon>
        <taxon>Pterygota</taxon>
        <taxon>Neoptera</taxon>
        <taxon>Paraneoptera</taxon>
        <taxon>Hemiptera</taxon>
        <taxon>Heteroptera</taxon>
        <taxon>Panheteroptera</taxon>
        <taxon>Cimicomorpha</taxon>
        <taxon>Miridae</taxon>
        <taxon>Mirini</taxon>
        <taxon>Apolygus</taxon>
    </lineage>
</organism>
<dbReference type="AlphaFoldDB" id="A0A8S9XUX7"/>
<accession>A0A8S9XUX7</accession>
<comment type="caution">
    <text evidence="1">The sequence shown here is derived from an EMBL/GenBank/DDBJ whole genome shotgun (WGS) entry which is preliminary data.</text>
</comment>
<dbReference type="Proteomes" id="UP000466442">
    <property type="component" value="Unassembled WGS sequence"/>
</dbReference>
<name>A0A8S9XUX7_APOLU</name>
<protein>
    <submittedName>
        <fullName evidence="1">Uncharacterized protein</fullName>
    </submittedName>
</protein>
<sequence>MEERTEKIVAAAGGMYALSVLVSRKKDRKKWEKEWISRRNAHSHLGLVKELQAEERLRMDEASSEPSVSDCGFFPPLTYKFELQNALKPLLLRSTSTLQKSPSKRKNMSGTGPGYFTRFRRRASSWGTIQKRIQRRLQKEVVLFLESITLGPPQLTGPPYNDLKHWIRGNYLAMRFLFKGLTHEAAAVALIVDALGRHQIRATNERGSMPLNLRELLLNVNQHVKESPLRNQRGSRSKLPVVEVNQHVKESPRRNQRGSRSELPVVEVKLEESTTNLTVQQGVNTTVGVNDEDLPSHEVDIDEKRRKLVPLCHQNLVQSANE</sequence>
<evidence type="ECO:0000313" key="2">
    <source>
        <dbReference type="Proteomes" id="UP000466442"/>
    </source>
</evidence>
<evidence type="ECO:0000313" key="1">
    <source>
        <dbReference type="EMBL" id="KAF6211896.1"/>
    </source>
</evidence>